<dbReference type="Proteomes" id="UP001165065">
    <property type="component" value="Unassembled WGS sequence"/>
</dbReference>
<reference evidence="7" key="1">
    <citation type="journal article" date="2023" name="Commun. Biol.">
        <title>Genome analysis of Parmales, the sister group of diatoms, reveals the evolutionary specialization of diatoms from phago-mixotrophs to photoautotrophs.</title>
        <authorList>
            <person name="Ban H."/>
            <person name="Sato S."/>
            <person name="Yoshikawa S."/>
            <person name="Yamada K."/>
            <person name="Nakamura Y."/>
            <person name="Ichinomiya M."/>
            <person name="Sato N."/>
            <person name="Blanc-Mathieu R."/>
            <person name="Endo H."/>
            <person name="Kuwata A."/>
            <person name="Ogata H."/>
        </authorList>
    </citation>
    <scope>NUCLEOTIDE SEQUENCE [LARGE SCALE GENOMIC DNA]</scope>
</reference>
<keyword evidence="2 4" id="KW-0808">Transferase</keyword>
<dbReference type="OrthoDB" id="8300214at2759"/>
<organism evidence="6 7">
    <name type="scientific">Triparma columacea</name>
    <dbReference type="NCBI Taxonomy" id="722753"/>
    <lineage>
        <taxon>Eukaryota</taxon>
        <taxon>Sar</taxon>
        <taxon>Stramenopiles</taxon>
        <taxon>Ochrophyta</taxon>
        <taxon>Bolidophyceae</taxon>
        <taxon>Parmales</taxon>
        <taxon>Triparmaceae</taxon>
        <taxon>Triparma</taxon>
    </lineage>
</organism>
<dbReference type="InterPro" id="IPR029063">
    <property type="entry name" value="SAM-dependent_MTases_sf"/>
</dbReference>
<proteinExistence type="inferred from homology"/>
<dbReference type="PANTHER" id="PTHR44068">
    <property type="entry name" value="ZGC:194242"/>
    <property type="match status" value="1"/>
</dbReference>
<evidence type="ECO:0000256" key="1">
    <source>
        <dbReference type="ARBA" id="ARBA00022603"/>
    </source>
</evidence>
<evidence type="ECO:0000256" key="2">
    <source>
        <dbReference type="ARBA" id="ARBA00022679"/>
    </source>
</evidence>
<keyword evidence="3 4" id="KW-0949">S-adenosyl-L-methionine</keyword>
<comment type="similarity">
    <text evidence="4">Belongs to the class I-like SAM-binding methyltransferase superfamily. gTMT family.</text>
</comment>
<name>A0A9W7G2R4_9STRA</name>
<dbReference type="GO" id="GO:0008757">
    <property type="term" value="F:S-adenosylmethionine-dependent methyltransferase activity"/>
    <property type="evidence" value="ECO:0007669"/>
    <property type="project" value="InterPro"/>
</dbReference>
<dbReference type="CDD" id="cd02440">
    <property type="entry name" value="AdoMet_MTases"/>
    <property type="match status" value="1"/>
</dbReference>
<comment type="caution">
    <text evidence="6">The sequence shown here is derived from an EMBL/GenBank/DDBJ whole genome shotgun (WGS) entry which is preliminary data.</text>
</comment>
<dbReference type="Pfam" id="PF08241">
    <property type="entry name" value="Methyltransf_11"/>
    <property type="match status" value="1"/>
</dbReference>
<dbReference type="EMBL" id="BRYA01000724">
    <property type="protein sequence ID" value="GMI30875.1"/>
    <property type="molecule type" value="Genomic_DNA"/>
</dbReference>
<dbReference type="InterPro" id="IPR025774">
    <property type="entry name" value="PiNMT-like"/>
</dbReference>
<feature type="region of interest" description="SAM motif III" evidence="4">
    <location>
        <begin position="113"/>
        <end position="122"/>
    </location>
</feature>
<dbReference type="InterPro" id="IPR050447">
    <property type="entry name" value="Erg6_SMT_methyltransf"/>
</dbReference>
<evidence type="ECO:0000256" key="4">
    <source>
        <dbReference type="PROSITE-ProRule" id="PRU00914"/>
    </source>
</evidence>
<keyword evidence="1 4" id="KW-0489">Methyltransferase</keyword>
<evidence type="ECO:0000259" key="5">
    <source>
        <dbReference type="Pfam" id="PF08241"/>
    </source>
</evidence>
<dbReference type="PANTHER" id="PTHR44068:SF11">
    <property type="entry name" value="GERANYL DIPHOSPHATE 2-C-METHYLTRANSFERASE"/>
    <property type="match status" value="1"/>
</dbReference>
<feature type="domain" description="Methyltransferase type 11" evidence="5">
    <location>
        <begin position="24"/>
        <end position="121"/>
    </location>
</feature>
<dbReference type="GO" id="GO:0032259">
    <property type="term" value="P:methylation"/>
    <property type="evidence" value="ECO:0007669"/>
    <property type="project" value="UniProtKB-UniRule"/>
</dbReference>
<feature type="region of interest" description="SAM motif II" evidence="4">
    <location>
        <begin position="86"/>
        <end position="94"/>
    </location>
</feature>
<evidence type="ECO:0000256" key="3">
    <source>
        <dbReference type="ARBA" id="ARBA00022691"/>
    </source>
</evidence>
<dbReference type="PROSITE" id="PS51581">
    <property type="entry name" value="SAM_GTMT"/>
    <property type="match status" value="1"/>
</dbReference>
<dbReference type="SUPFAM" id="SSF53335">
    <property type="entry name" value="S-adenosyl-L-methionine-dependent methyltransferases"/>
    <property type="match status" value="1"/>
</dbReference>
<gene>
    <name evidence="6" type="ORF">TrCOL_g12545</name>
</gene>
<evidence type="ECO:0000313" key="7">
    <source>
        <dbReference type="Proteomes" id="UP001165065"/>
    </source>
</evidence>
<dbReference type="Gene3D" id="3.40.50.150">
    <property type="entry name" value="Vaccinia Virus protein VP39"/>
    <property type="match status" value="1"/>
</dbReference>
<protein>
    <recommendedName>
        <fullName evidence="5">Methyltransferase type 11 domain-containing protein</fullName>
    </recommendedName>
</protein>
<feature type="region of interest" description="SAM motif I" evidence="4">
    <location>
        <begin position="23"/>
        <end position="32"/>
    </location>
</feature>
<evidence type="ECO:0000313" key="6">
    <source>
        <dbReference type="EMBL" id="GMI30875.1"/>
    </source>
</evidence>
<accession>A0A9W7G2R4</accession>
<dbReference type="InterPro" id="IPR013216">
    <property type="entry name" value="Methyltransf_11"/>
</dbReference>
<keyword evidence="7" id="KW-1185">Reference proteome</keyword>
<dbReference type="AlphaFoldDB" id="A0A9W7G2R4"/>
<sequence>MVDELLNWGYGVEGGGPGVGGNMVDVGCGLGGSARHICEKFKVNGKGVTLSPYQARRGNEISESKGLGGEVEVRVEDALNMTFKDDAFDLVWSLESGEHMPDKARFVGEMVRVCKPGGKVLMATWCHRDLEEGESLSRREERCLRRINRCYYLPEWCSGSDYVELFKAHGDKVDLGSIRSADWSYVIAPFWKAVIKSSLNFKSVWGLLKSGPRTIRGAAAMAYMLKGYNMGLIKFALVTVDLKGGEEGGE</sequence>